<reference evidence="1" key="1">
    <citation type="submission" date="2016-10" db="EMBL/GenBank/DDBJ databases">
        <authorList>
            <person name="de Groot N.N."/>
        </authorList>
    </citation>
    <scope>NUCLEOTIDE SEQUENCE</scope>
</reference>
<organism evidence="1">
    <name type="scientific">hydrothermal vent metagenome</name>
    <dbReference type="NCBI Taxonomy" id="652676"/>
    <lineage>
        <taxon>unclassified sequences</taxon>
        <taxon>metagenomes</taxon>
        <taxon>ecological metagenomes</taxon>
    </lineage>
</organism>
<sequence length="74" mass="8874">MEKFIFRIAGRQFDVELDAVFAEYIKEDLFDNNIAFDRDCEAIKLLQLYLKSMKKNFDTDKQIKTFMVKNLLDK</sequence>
<dbReference type="EMBL" id="FPHN01000016">
    <property type="protein sequence ID" value="SFV52902.1"/>
    <property type="molecule type" value="Genomic_DNA"/>
</dbReference>
<accession>A0A1W1BH87</accession>
<protein>
    <submittedName>
        <fullName evidence="1">Uncharacterized protein</fullName>
    </submittedName>
</protein>
<name>A0A1W1BH87_9ZZZZ</name>
<gene>
    <name evidence="1" type="ORF">MNB_SV-14-1219</name>
</gene>
<dbReference type="AlphaFoldDB" id="A0A1W1BH87"/>
<proteinExistence type="predicted"/>
<evidence type="ECO:0000313" key="1">
    <source>
        <dbReference type="EMBL" id="SFV52902.1"/>
    </source>
</evidence>